<dbReference type="PATRIC" id="fig|1354255.3.peg.2636"/>
<dbReference type="PANTHER" id="PTHR33121">
    <property type="entry name" value="CYCLIC DI-GMP PHOSPHODIESTERASE PDEF"/>
    <property type="match status" value="1"/>
</dbReference>
<protein>
    <submittedName>
        <fullName evidence="2">Diguanylate cyclase/phosphodiesterase</fullName>
    </submittedName>
</protein>
<gene>
    <name evidence="2" type="ORF">M979_2556</name>
</gene>
<feature type="domain" description="EAL" evidence="1">
    <location>
        <begin position="8"/>
        <end position="254"/>
    </location>
</feature>
<dbReference type="Pfam" id="PF00563">
    <property type="entry name" value="EAL"/>
    <property type="match status" value="1"/>
</dbReference>
<accession>A0A1B7HLM6</accession>
<proteinExistence type="predicted"/>
<sequence length="254" mass="29093">MTVDNDDIRKILTNISEGNPEQSLTVYLQPIINMVDGRCLGAEALVRGRVDSKLVFPDRFISLLEKNKDIRKLGVFVLQHAIEFSKEYGLHRQNDFNLSSNFSPIEINDRSVVEKIKRITDAADFPTHKVTIEITETNISLSPQGRQNAKWLQQQGFVIAWDDISHLDDLSKNSREFCSNVIKLDRSLLNEECLPLAREIILLCKMKKLQLVAEGVEYAWQRDWLLEQGVTACQGYYYSPPVNTQVFAQKYICA</sequence>
<dbReference type="PROSITE" id="PS50883">
    <property type="entry name" value="EAL"/>
    <property type="match status" value="1"/>
</dbReference>
<evidence type="ECO:0000313" key="3">
    <source>
        <dbReference type="Proteomes" id="UP000078286"/>
    </source>
</evidence>
<dbReference type="CDD" id="cd01948">
    <property type="entry name" value="EAL"/>
    <property type="match status" value="1"/>
</dbReference>
<dbReference type="Gene3D" id="3.20.20.450">
    <property type="entry name" value="EAL domain"/>
    <property type="match status" value="1"/>
</dbReference>
<organism evidence="2 3">
    <name type="scientific">Buttiauxella noackiae ATCC 51607</name>
    <dbReference type="NCBI Taxonomy" id="1354255"/>
    <lineage>
        <taxon>Bacteria</taxon>
        <taxon>Pseudomonadati</taxon>
        <taxon>Pseudomonadota</taxon>
        <taxon>Gammaproteobacteria</taxon>
        <taxon>Enterobacterales</taxon>
        <taxon>Enterobacteriaceae</taxon>
        <taxon>Buttiauxella</taxon>
    </lineage>
</organism>
<evidence type="ECO:0000313" key="2">
    <source>
        <dbReference type="EMBL" id="OAT16541.1"/>
    </source>
</evidence>
<dbReference type="EMBL" id="LXEO01000038">
    <property type="protein sequence ID" value="OAT16541.1"/>
    <property type="molecule type" value="Genomic_DNA"/>
</dbReference>
<dbReference type="AlphaFoldDB" id="A0A1B7HLM6"/>
<dbReference type="InterPro" id="IPR001633">
    <property type="entry name" value="EAL_dom"/>
</dbReference>
<dbReference type="Proteomes" id="UP000078286">
    <property type="component" value="Unassembled WGS sequence"/>
</dbReference>
<comment type="caution">
    <text evidence="2">The sequence shown here is derived from an EMBL/GenBank/DDBJ whole genome shotgun (WGS) entry which is preliminary data.</text>
</comment>
<name>A0A1B7HLM6_9ENTR</name>
<dbReference type="SMART" id="SM00052">
    <property type="entry name" value="EAL"/>
    <property type="match status" value="1"/>
</dbReference>
<dbReference type="PANTHER" id="PTHR33121:SF70">
    <property type="entry name" value="SIGNALING PROTEIN YKOW"/>
    <property type="match status" value="1"/>
</dbReference>
<dbReference type="InterPro" id="IPR035919">
    <property type="entry name" value="EAL_sf"/>
</dbReference>
<dbReference type="RefSeq" id="WP_064555160.1">
    <property type="nucleotide sequence ID" value="NZ_LXEO01000038.1"/>
</dbReference>
<dbReference type="SUPFAM" id="SSF141868">
    <property type="entry name" value="EAL domain-like"/>
    <property type="match status" value="1"/>
</dbReference>
<dbReference type="InterPro" id="IPR050706">
    <property type="entry name" value="Cyclic-di-GMP_PDE-like"/>
</dbReference>
<evidence type="ECO:0000259" key="1">
    <source>
        <dbReference type="PROSITE" id="PS50883"/>
    </source>
</evidence>
<dbReference type="GO" id="GO:0071111">
    <property type="term" value="F:cyclic-guanylate-specific phosphodiesterase activity"/>
    <property type="evidence" value="ECO:0007669"/>
    <property type="project" value="InterPro"/>
</dbReference>
<reference evidence="2 3" key="1">
    <citation type="submission" date="2016-04" db="EMBL/GenBank/DDBJ databases">
        <title>ATOL: Assembling a taxonomically balanced genome-scale reconstruction of the evolutionary history of the Enterobacteriaceae.</title>
        <authorList>
            <person name="Plunkett G.III."/>
            <person name="Neeno-Eckwall E.C."/>
            <person name="Glasner J.D."/>
            <person name="Perna N.T."/>
        </authorList>
    </citation>
    <scope>NUCLEOTIDE SEQUENCE [LARGE SCALE GENOMIC DNA]</scope>
    <source>
        <strain evidence="2 3">ATCC 51607</strain>
    </source>
</reference>
<keyword evidence="3" id="KW-1185">Reference proteome</keyword>